<evidence type="ECO:0000256" key="1">
    <source>
        <dbReference type="SAM" id="MobiDB-lite"/>
    </source>
</evidence>
<dbReference type="EMBL" id="CAJPDQ010000006">
    <property type="protein sequence ID" value="CAF9911672.1"/>
    <property type="molecule type" value="Genomic_DNA"/>
</dbReference>
<dbReference type="Proteomes" id="UP000664169">
    <property type="component" value="Unassembled WGS sequence"/>
</dbReference>
<evidence type="ECO:0000313" key="3">
    <source>
        <dbReference type="Proteomes" id="UP000664169"/>
    </source>
</evidence>
<keyword evidence="3" id="KW-1185">Reference proteome</keyword>
<accession>A0A8H3EWQ0</accession>
<gene>
    <name evidence="2" type="ORF">GOMPHAMPRED_007488</name>
</gene>
<reference evidence="2" key="1">
    <citation type="submission" date="2021-03" db="EMBL/GenBank/DDBJ databases">
        <authorList>
            <person name="Tagirdzhanova G."/>
        </authorList>
    </citation>
    <scope>NUCLEOTIDE SEQUENCE</scope>
</reference>
<dbReference type="OrthoDB" id="5416476at2759"/>
<feature type="region of interest" description="Disordered" evidence="1">
    <location>
        <begin position="63"/>
        <end position="106"/>
    </location>
</feature>
<protein>
    <submittedName>
        <fullName evidence="2">Uncharacterized protein</fullName>
    </submittedName>
</protein>
<feature type="compositionally biased region" description="Polar residues" evidence="1">
    <location>
        <begin position="170"/>
        <end position="193"/>
    </location>
</feature>
<organism evidence="2 3">
    <name type="scientific">Gomphillus americanus</name>
    <dbReference type="NCBI Taxonomy" id="1940652"/>
    <lineage>
        <taxon>Eukaryota</taxon>
        <taxon>Fungi</taxon>
        <taxon>Dikarya</taxon>
        <taxon>Ascomycota</taxon>
        <taxon>Pezizomycotina</taxon>
        <taxon>Lecanoromycetes</taxon>
        <taxon>OSLEUM clade</taxon>
        <taxon>Ostropomycetidae</taxon>
        <taxon>Ostropales</taxon>
        <taxon>Graphidaceae</taxon>
        <taxon>Gomphilloideae</taxon>
        <taxon>Gomphillus</taxon>
    </lineage>
</organism>
<feature type="compositionally biased region" description="Low complexity" evidence="1">
    <location>
        <begin position="194"/>
        <end position="217"/>
    </location>
</feature>
<sequence>MMLTTTVRRQPSLDLRKAARLAELASKQEIEPFSLENDMGSLYRSKLRGHQLRLSTSSPLLFSTYTSDEEQPSPQMDEDTSSLSEYASCDDSLEDDSEFDGDDEEADYEDNTTAFFEATVAVVVPMQMLKPSLVDLSVFAPMAVRSIPISRPESASYATFIRVKAPSPTELRSPTHVSSEKSVPNFSTPIHRNSSLSPPGSLHSGSSPASSVLSFSHSGESIEEEAEAMIRESDEIQMRQAVLAGTEWDDNMLESPTPTSWAAYDPFALSIPTLTKAQTYHEDVSQKAKGWRRLGFKSARFLAGSKRAAWS</sequence>
<evidence type="ECO:0000313" key="2">
    <source>
        <dbReference type="EMBL" id="CAF9911672.1"/>
    </source>
</evidence>
<dbReference type="AlphaFoldDB" id="A0A8H3EWQ0"/>
<feature type="region of interest" description="Disordered" evidence="1">
    <location>
        <begin position="169"/>
        <end position="217"/>
    </location>
</feature>
<comment type="caution">
    <text evidence="2">The sequence shown here is derived from an EMBL/GenBank/DDBJ whole genome shotgun (WGS) entry which is preliminary data.</text>
</comment>
<feature type="compositionally biased region" description="Acidic residues" evidence="1">
    <location>
        <begin position="91"/>
        <end position="106"/>
    </location>
</feature>
<name>A0A8H3EWQ0_9LECA</name>
<proteinExistence type="predicted"/>
<feature type="compositionally biased region" description="Acidic residues" evidence="1">
    <location>
        <begin position="67"/>
        <end position="80"/>
    </location>
</feature>